<accession>A0ABP0C9G7</accession>
<evidence type="ECO:0000256" key="3">
    <source>
        <dbReference type="ARBA" id="ARBA00022989"/>
    </source>
</evidence>
<comment type="caution">
    <text evidence="6">The sequence shown here is derived from an EMBL/GenBank/DDBJ whole genome shotgun (WGS) entry which is preliminary data.</text>
</comment>
<evidence type="ECO:0000256" key="2">
    <source>
        <dbReference type="ARBA" id="ARBA00022692"/>
    </source>
</evidence>
<comment type="subcellular location">
    <subcellularLocation>
        <location evidence="1">Membrane</location>
        <topology evidence="1">Multi-pass membrane protein</topology>
    </subcellularLocation>
</comment>
<evidence type="ECO:0000256" key="1">
    <source>
        <dbReference type="ARBA" id="ARBA00004141"/>
    </source>
</evidence>
<name>A0ABP0C9G7_9PEZI</name>
<sequence>MATGTALYTTAAGVGNAIGSAAAGGIWSTLLPRRLLTNLPADAIASAAEIEGSIEVALSYAWGTPTRDAINASYTSVFRTMILAGLILTAVAFFISLLIKDQDIRAVDESRDYKGVVIGKTGAVNTLKHKVHVGHDAKANVTEDV</sequence>
<gene>
    <name evidence="6" type="ORF">SEUCBS140593_006999</name>
</gene>
<keyword evidence="3 5" id="KW-1133">Transmembrane helix</keyword>
<evidence type="ECO:0008006" key="8">
    <source>
        <dbReference type="Google" id="ProtNLM"/>
    </source>
</evidence>
<evidence type="ECO:0000313" key="7">
    <source>
        <dbReference type="Proteomes" id="UP001642482"/>
    </source>
</evidence>
<keyword evidence="7" id="KW-1185">Reference proteome</keyword>
<evidence type="ECO:0000256" key="5">
    <source>
        <dbReference type="SAM" id="Phobius"/>
    </source>
</evidence>
<dbReference type="EMBL" id="CAWUHD010000081">
    <property type="protein sequence ID" value="CAK7228697.1"/>
    <property type="molecule type" value="Genomic_DNA"/>
</dbReference>
<keyword evidence="2 5" id="KW-0812">Transmembrane</keyword>
<feature type="transmembrane region" description="Helical" evidence="5">
    <location>
        <begin position="77"/>
        <end position="99"/>
    </location>
</feature>
<organism evidence="6 7">
    <name type="scientific">Sporothrix eucalyptigena</name>
    <dbReference type="NCBI Taxonomy" id="1812306"/>
    <lineage>
        <taxon>Eukaryota</taxon>
        <taxon>Fungi</taxon>
        <taxon>Dikarya</taxon>
        <taxon>Ascomycota</taxon>
        <taxon>Pezizomycotina</taxon>
        <taxon>Sordariomycetes</taxon>
        <taxon>Sordariomycetidae</taxon>
        <taxon>Ophiostomatales</taxon>
        <taxon>Ophiostomataceae</taxon>
        <taxon>Sporothrix</taxon>
    </lineage>
</organism>
<dbReference type="SUPFAM" id="SSF103473">
    <property type="entry name" value="MFS general substrate transporter"/>
    <property type="match status" value="1"/>
</dbReference>
<reference evidence="6 7" key="1">
    <citation type="submission" date="2024-01" db="EMBL/GenBank/DDBJ databases">
        <authorList>
            <person name="Allen C."/>
            <person name="Tagirdzhanova G."/>
        </authorList>
    </citation>
    <scope>NUCLEOTIDE SEQUENCE [LARGE SCALE GENOMIC DNA]</scope>
</reference>
<dbReference type="InterPro" id="IPR036259">
    <property type="entry name" value="MFS_trans_sf"/>
</dbReference>
<proteinExistence type="predicted"/>
<dbReference type="PANTHER" id="PTHR23501:SF87">
    <property type="entry name" value="SIDEROPHORE IRON TRANSPORTER 2"/>
    <property type="match status" value="1"/>
</dbReference>
<dbReference type="Proteomes" id="UP001642482">
    <property type="component" value="Unassembled WGS sequence"/>
</dbReference>
<protein>
    <recommendedName>
        <fullName evidence="8">Siderophore iron transporter</fullName>
    </recommendedName>
</protein>
<dbReference type="PANTHER" id="PTHR23501">
    <property type="entry name" value="MAJOR FACILITATOR SUPERFAMILY"/>
    <property type="match status" value="1"/>
</dbReference>
<evidence type="ECO:0000256" key="4">
    <source>
        <dbReference type="ARBA" id="ARBA00023136"/>
    </source>
</evidence>
<evidence type="ECO:0000313" key="6">
    <source>
        <dbReference type="EMBL" id="CAK7228697.1"/>
    </source>
</evidence>
<keyword evidence="4 5" id="KW-0472">Membrane</keyword>